<organism evidence="3 4">
    <name type="scientific">Stereum hirsutum (strain FP-91666)</name>
    <name type="common">White-rot fungus</name>
    <dbReference type="NCBI Taxonomy" id="721885"/>
    <lineage>
        <taxon>Eukaryota</taxon>
        <taxon>Fungi</taxon>
        <taxon>Dikarya</taxon>
        <taxon>Basidiomycota</taxon>
        <taxon>Agaricomycotina</taxon>
        <taxon>Agaricomycetes</taxon>
        <taxon>Russulales</taxon>
        <taxon>Stereaceae</taxon>
        <taxon>Stereum</taxon>
    </lineage>
</organism>
<accession>R7RZ04</accession>
<dbReference type="InterPro" id="IPR037056">
    <property type="entry name" value="RNase_H1_N_sf"/>
</dbReference>
<dbReference type="Pfam" id="PF01693">
    <property type="entry name" value="Cauli_VI"/>
    <property type="match status" value="1"/>
</dbReference>
<dbReference type="AlphaFoldDB" id="R7RZ04"/>
<dbReference type="EMBL" id="JH687399">
    <property type="protein sequence ID" value="EIM80058.1"/>
    <property type="molecule type" value="Genomic_DNA"/>
</dbReference>
<feature type="region of interest" description="Disordered" evidence="1">
    <location>
        <begin position="29"/>
        <end position="66"/>
    </location>
</feature>
<protein>
    <recommendedName>
        <fullName evidence="2">Ribonuclease H1 N-terminal domain-containing protein</fullName>
    </recommendedName>
</protein>
<name>R7RZ04_STEHR</name>
<gene>
    <name evidence="3" type="ORF">STEHIDRAFT_115953</name>
</gene>
<reference evidence="4" key="1">
    <citation type="journal article" date="2012" name="Science">
        <title>The Paleozoic origin of enzymatic lignin decomposition reconstructed from 31 fungal genomes.</title>
        <authorList>
            <person name="Floudas D."/>
            <person name="Binder M."/>
            <person name="Riley R."/>
            <person name="Barry K."/>
            <person name="Blanchette R.A."/>
            <person name="Henrissat B."/>
            <person name="Martinez A.T."/>
            <person name="Otillar R."/>
            <person name="Spatafora J.W."/>
            <person name="Yadav J.S."/>
            <person name="Aerts A."/>
            <person name="Benoit I."/>
            <person name="Boyd A."/>
            <person name="Carlson A."/>
            <person name="Copeland A."/>
            <person name="Coutinho P.M."/>
            <person name="de Vries R.P."/>
            <person name="Ferreira P."/>
            <person name="Findley K."/>
            <person name="Foster B."/>
            <person name="Gaskell J."/>
            <person name="Glotzer D."/>
            <person name="Gorecki P."/>
            <person name="Heitman J."/>
            <person name="Hesse C."/>
            <person name="Hori C."/>
            <person name="Igarashi K."/>
            <person name="Jurgens J.A."/>
            <person name="Kallen N."/>
            <person name="Kersten P."/>
            <person name="Kohler A."/>
            <person name="Kuees U."/>
            <person name="Kumar T.K.A."/>
            <person name="Kuo A."/>
            <person name="LaButti K."/>
            <person name="Larrondo L.F."/>
            <person name="Lindquist E."/>
            <person name="Ling A."/>
            <person name="Lombard V."/>
            <person name="Lucas S."/>
            <person name="Lundell T."/>
            <person name="Martin R."/>
            <person name="McLaughlin D.J."/>
            <person name="Morgenstern I."/>
            <person name="Morin E."/>
            <person name="Murat C."/>
            <person name="Nagy L.G."/>
            <person name="Nolan M."/>
            <person name="Ohm R.A."/>
            <person name="Patyshakuliyeva A."/>
            <person name="Rokas A."/>
            <person name="Ruiz-Duenas F.J."/>
            <person name="Sabat G."/>
            <person name="Salamov A."/>
            <person name="Samejima M."/>
            <person name="Schmutz J."/>
            <person name="Slot J.C."/>
            <person name="St John F."/>
            <person name="Stenlid J."/>
            <person name="Sun H."/>
            <person name="Sun S."/>
            <person name="Syed K."/>
            <person name="Tsang A."/>
            <person name="Wiebenga A."/>
            <person name="Young D."/>
            <person name="Pisabarro A."/>
            <person name="Eastwood D.C."/>
            <person name="Martin F."/>
            <person name="Cullen D."/>
            <person name="Grigoriev I.V."/>
            <person name="Hibbett D.S."/>
        </authorList>
    </citation>
    <scope>NUCLEOTIDE SEQUENCE [LARGE SCALE GENOMIC DNA]</scope>
    <source>
        <strain evidence="4">FP-91666</strain>
    </source>
</reference>
<sequence>MHVALNIDGLSDALETGLNLSVALRRDAPQTERTGRARAAREVTEEDGYASAGDDTRSYKSNGDASDEYDIPYPEVFNYLGHWVVFDGEDRGYYCDFREVQRVTAGMSDPNIREYKTSQDAQQAYDIAIAAETVAAARAAHNGRRSGAPSNPGRVSSPPSHPSPHRSPQLRKPSTPVRASSARSAQSSSMSPSTHSTPPAPQQAKPASASSPAAPICRSYPDPYIGPGRDQFNRDHGVSRKNKQKCYVVFIGRRPGIYFTWREALAQTNRVHNASHGSYTDLKEAVDEYHARGRLGEVRVETGRL</sequence>
<proteinExistence type="predicted"/>
<dbReference type="RefSeq" id="XP_007310684.1">
    <property type="nucleotide sequence ID" value="XM_007310622.1"/>
</dbReference>
<feature type="region of interest" description="Disordered" evidence="1">
    <location>
        <begin position="138"/>
        <end position="239"/>
    </location>
</feature>
<dbReference type="Gene3D" id="3.40.970.10">
    <property type="entry name" value="Ribonuclease H1, N-terminal domain"/>
    <property type="match status" value="1"/>
</dbReference>
<dbReference type="InterPro" id="IPR011320">
    <property type="entry name" value="RNase_H1_N"/>
</dbReference>
<dbReference type="GeneID" id="18795833"/>
<dbReference type="InterPro" id="IPR009027">
    <property type="entry name" value="Ribosomal_bL9/RNase_H1_N"/>
</dbReference>
<evidence type="ECO:0000256" key="1">
    <source>
        <dbReference type="SAM" id="MobiDB-lite"/>
    </source>
</evidence>
<evidence type="ECO:0000313" key="3">
    <source>
        <dbReference type="EMBL" id="EIM80058.1"/>
    </source>
</evidence>
<evidence type="ECO:0000259" key="2">
    <source>
        <dbReference type="Pfam" id="PF01693"/>
    </source>
</evidence>
<dbReference type="SUPFAM" id="SSF55658">
    <property type="entry name" value="L9 N-domain-like"/>
    <property type="match status" value="1"/>
</dbReference>
<dbReference type="KEGG" id="shs:STEHIDRAFT_115953"/>
<dbReference type="Proteomes" id="UP000053927">
    <property type="component" value="Unassembled WGS sequence"/>
</dbReference>
<feature type="compositionally biased region" description="Basic and acidic residues" evidence="1">
    <location>
        <begin position="29"/>
        <end position="43"/>
    </location>
</feature>
<feature type="domain" description="Ribonuclease H1 N-terminal" evidence="2">
    <location>
        <begin position="245"/>
        <end position="286"/>
    </location>
</feature>
<keyword evidence="4" id="KW-1185">Reference proteome</keyword>
<evidence type="ECO:0000313" key="4">
    <source>
        <dbReference type="Proteomes" id="UP000053927"/>
    </source>
</evidence>
<dbReference type="OrthoDB" id="3039495at2759"/>
<feature type="compositionally biased region" description="Low complexity" evidence="1">
    <location>
        <begin position="178"/>
        <end position="215"/>
    </location>
</feature>